<feature type="compositionally biased region" description="Pro residues" evidence="1">
    <location>
        <begin position="17"/>
        <end position="34"/>
    </location>
</feature>
<gene>
    <name evidence="2" type="ORF">F5X71_00305</name>
</gene>
<reference evidence="2 3" key="1">
    <citation type="journal article" date="2019" name="ACS Chem. Biol.">
        <title>Identification and Mobilization of a Cryptic Antibiotic Biosynthesis Gene Locus from a Human-Pathogenic Nocardia Isolate.</title>
        <authorList>
            <person name="Herisse M."/>
            <person name="Ishida K."/>
            <person name="Porter J.L."/>
            <person name="Howden B."/>
            <person name="Hertweck C."/>
            <person name="Stinear T.P."/>
            <person name="Pidot S.J."/>
        </authorList>
    </citation>
    <scope>NUCLEOTIDE SEQUENCE [LARGE SCALE GENOMIC DNA]</scope>
    <source>
        <strain evidence="2 3">AUSMDU00024985</strain>
    </source>
</reference>
<evidence type="ECO:0000256" key="1">
    <source>
        <dbReference type="SAM" id="MobiDB-lite"/>
    </source>
</evidence>
<name>A0A6G9XJ83_NOCBR</name>
<feature type="region of interest" description="Disordered" evidence="1">
    <location>
        <begin position="13"/>
        <end position="37"/>
    </location>
</feature>
<dbReference type="AlphaFoldDB" id="A0A6G9XJ83"/>
<sequence length="65" mass="6867">MAWFETYERDVLGAPGVPWPTKPRTAPSPEPPAPLEATAAPEMRGEGLPGLLLAAVRSVVGVVCR</sequence>
<evidence type="ECO:0000313" key="3">
    <source>
        <dbReference type="Proteomes" id="UP000501705"/>
    </source>
</evidence>
<dbReference type="Proteomes" id="UP000501705">
    <property type="component" value="Chromosome"/>
</dbReference>
<accession>A0A6G9XJ83</accession>
<dbReference type="RefSeq" id="WP_167460132.1">
    <property type="nucleotide sequence ID" value="NZ_CP046171.1"/>
</dbReference>
<organism evidence="2 3">
    <name type="scientific">Nocardia brasiliensis</name>
    <dbReference type="NCBI Taxonomy" id="37326"/>
    <lineage>
        <taxon>Bacteria</taxon>
        <taxon>Bacillati</taxon>
        <taxon>Actinomycetota</taxon>
        <taxon>Actinomycetes</taxon>
        <taxon>Mycobacteriales</taxon>
        <taxon>Nocardiaceae</taxon>
        <taxon>Nocardia</taxon>
    </lineage>
</organism>
<proteinExistence type="predicted"/>
<evidence type="ECO:0000313" key="2">
    <source>
        <dbReference type="EMBL" id="QIS00975.1"/>
    </source>
</evidence>
<protein>
    <submittedName>
        <fullName evidence="2">Uncharacterized protein</fullName>
    </submittedName>
</protein>
<dbReference type="EMBL" id="CP046171">
    <property type="protein sequence ID" value="QIS00975.1"/>
    <property type="molecule type" value="Genomic_DNA"/>
</dbReference>